<dbReference type="Proteomes" id="UP000007076">
    <property type="component" value="Chromosome"/>
</dbReference>
<protein>
    <recommendedName>
        <fullName evidence="4">Knr4/Smi1-like domain-containing protein</fullName>
    </recommendedName>
</protein>
<dbReference type="eggNOG" id="ENOG50323TA">
    <property type="taxonomic scope" value="Bacteria"/>
</dbReference>
<evidence type="ECO:0000313" key="3">
    <source>
        <dbReference type="Proteomes" id="UP000007076"/>
    </source>
</evidence>
<sequence length="163" mass="18111">MKTVSDFLPLLGAPVRQDEGHLIKEIAASWSITLPEDFIAIAGAYGDALISDYLYFCGARKLRSYADRMGRMLEATRTVPHAVLPTPGGALVWGNTVEGDQLFLVPRGDGSWTVSAFRRGWADWHDTDLGFSDWFHLALTGQTATDWLPEWEPLPHPLEPSDE</sequence>
<dbReference type="KEGG" id="ksk:KSE_00170t"/>
<accession>E4MYX7</accession>
<evidence type="ECO:0000313" key="1">
    <source>
        <dbReference type="EMBL" id="BAJ25870.1"/>
    </source>
</evidence>
<dbReference type="EMBL" id="AP010968">
    <property type="protein sequence ID" value="BAJ33408.1"/>
    <property type="molecule type" value="Genomic_DNA"/>
</dbReference>
<dbReference type="EMBL" id="AP010968">
    <property type="protein sequence ID" value="BAJ25870.1"/>
    <property type="molecule type" value="Genomic_DNA"/>
</dbReference>
<dbReference type="PATRIC" id="fig|452652.3.peg.17"/>
<dbReference type="KEGG" id="ksk:KSE_76570t"/>
<reference evidence="1 3" key="1">
    <citation type="journal article" date="2010" name="DNA Res.">
        <title>Genome sequence of Kitasatospora setae NBRC 14216T: an evolutionary snapshot of the family Streptomycetaceae.</title>
        <authorList>
            <person name="Ichikawa N."/>
            <person name="Oguchi A."/>
            <person name="Ikeda H."/>
            <person name="Ishikawa J."/>
            <person name="Kitani S."/>
            <person name="Watanabe Y."/>
            <person name="Nakamura S."/>
            <person name="Katano Y."/>
            <person name="Kishi E."/>
            <person name="Sasagawa M."/>
            <person name="Ankai A."/>
            <person name="Fukui S."/>
            <person name="Hashimoto Y."/>
            <person name="Kamata S."/>
            <person name="Otoguro M."/>
            <person name="Tanikawa S."/>
            <person name="Nihira T."/>
            <person name="Horinouchi S."/>
            <person name="Ohnishi Y."/>
            <person name="Hayakawa M."/>
            <person name="Kuzuyama T."/>
            <person name="Arisawa A."/>
            <person name="Nomoto F."/>
            <person name="Miura H."/>
            <person name="Takahashi Y."/>
            <person name="Fujita N."/>
        </authorList>
    </citation>
    <scope>NUCLEOTIDE SEQUENCE [LARGE SCALE GENOMIC DNA]</scope>
    <source>
        <strain evidence="3">ATCC 33774 / DSM 43861 / JCM 3304 / KCC A-0304 / NBRC 14216 / KM-6054</strain>
        <strain evidence="1">KM-6054</strain>
    </source>
</reference>
<dbReference type="HOGENOM" id="CLU_1624921_0_0_11"/>
<dbReference type="RefSeq" id="WP_014133193.1">
    <property type="nucleotide sequence ID" value="NC_016109.1"/>
</dbReference>
<proteinExistence type="predicted"/>
<evidence type="ECO:0000313" key="2">
    <source>
        <dbReference type="EMBL" id="BAJ33408.1"/>
    </source>
</evidence>
<keyword evidence="3" id="KW-1185">Reference proteome</keyword>
<organism evidence="1 3">
    <name type="scientific">Kitasatospora setae (strain ATCC 33774 / DSM 43861 / JCM 3304 / KCC A-0304 / NBRC 14216 / KM-6054)</name>
    <name type="common">Streptomyces setae</name>
    <dbReference type="NCBI Taxonomy" id="452652"/>
    <lineage>
        <taxon>Bacteria</taxon>
        <taxon>Bacillati</taxon>
        <taxon>Actinomycetota</taxon>
        <taxon>Actinomycetes</taxon>
        <taxon>Kitasatosporales</taxon>
        <taxon>Streptomycetaceae</taxon>
        <taxon>Kitasatospora</taxon>
    </lineage>
</organism>
<gene>
    <name evidence="1" type="ordered locus">KSE_00170t</name>
    <name evidence="2" type="ordered locus">KSE_76570t</name>
</gene>
<evidence type="ECO:0008006" key="4">
    <source>
        <dbReference type="Google" id="ProtNLM"/>
    </source>
</evidence>
<dbReference type="AlphaFoldDB" id="E4MYX7"/>
<name>E4MYX7_KITSK</name>